<comment type="caution">
    <text evidence="8">The sequence shown here is derived from an EMBL/GenBank/DDBJ whole genome shotgun (WGS) entry which is preliminary data.</text>
</comment>
<evidence type="ECO:0000313" key="9">
    <source>
        <dbReference type="Proteomes" id="UP000326759"/>
    </source>
</evidence>
<dbReference type="OrthoDB" id="5595141at2759"/>
<dbReference type="PANTHER" id="PTHR13581">
    <property type="entry name" value="MRG-BINDING PROTEIN"/>
    <property type="match status" value="1"/>
</dbReference>
<feature type="compositionally biased region" description="Basic and acidic residues" evidence="7">
    <location>
        <begin position="154"/>
        <end position="168"/>
    </location>
</feature>
<feature type="compositionally biased region" description="Basic and acidic residues" evidence="7">
    <location>
        <begin position="122"/>
        <end position="145"/>
    </location>
</feature>
<proteinExistence type="inferred from homology"/>
<dbReference type="GO" id="GO:0006357">
    <property type="term" value="P:regulation of transcription by RNA polymerase II"/>
    <property type="evidence" value="ECO:0007669"/>
    <property type="project" value="TreeGrafter"/>
</dbReference>
<keyword evidence="4" id="KW-0805">Transcription regulation</keyword>
<dbReference type="AlphaFoldDB" id="A0A5N5SU28"/>
<keyword evidence="5" id="KW-0804">Transcription</keyword>
<protein>
    <submittedName>
        <fullName evidence="8">MRG/MORF4L-binding protein</fullName>
    </submittedName>
</protein>
<evidence type="ECO:0000256" key="1">
    <source>
        <dbReference type="ARBA" id="ARBA00004123"/>
    </source>
</evidence>
<dbReference type="GO" id="GO:0035267">
    <property type="term" value="C:NuA4 histone acetyltransferase complex"/>
    <property type="evidence" value="ECO:0007669"/>
    <property type="project" value="TreeGrafter"/>
</dbReference>
<evidence type="ECO:0000256" key="6">
    <source>
        <dbReference type="ARBA" id="ARBA00023242"/>
    </source>
</evidence>
<dbReference type="GO" id="GO:0005634">
    <property type="term" value="C:nucleus"/>
    <property type="evidence" value="ECO:0007669"/>
    <property type="project" value="UniProtKB-SubCell"/>
</dbReference>
<dbReference type="InterPro" id="IPR012423">
    <property type="entry name" value="Eaf7/MRGBP"/>
</dbReference>
<dbReference type="GO" id="GO:0006325">
    <property type="term" value="P:chromatin organization"/>
    <property type="evidence" value="ECO:0007669"/>
    <property type="project" value="UniProtKB-KW"/>
</dbReference>
<gene>
    <name evidence="8" type="primary">Mrgbp</name>
    <name evidence="8" type="ORF">Anas_01393</name>
</gene>
<sequence>MYLESQMTNIEWTIENEIQLLFAMINHKPIGINKHFQMMAIHDKFTSSLNCELSAKEIWKKLETYYDLQALDESDKLPFPNNQEDFTLPQDTFASLLEDRLHTADVEDEEPVKGRVKTASISKKEEKEDGTLTPVLKREKQQKDTIDDDEDEKDTPRRMMKRARDTIAKKSSPSPATTKRRR</sequence>
<evidence type="ECO:0000256" key="7">
    <source>
        <dbReference type="SAM" id="MobiDB-lite"/>
    </source>
</evidence>
<organism evidence="8 9">
    <name type="scientific">Armadillidium nasatum</name>
    <dbReference type="NCBI Taxonomy" id="96803"/>
    <lineage>
        <taxon>Eukaryota</taxon>
        <taxon>Metazoa</taxon>
        <taxon>Ecdysozoa</taxon>
        <taxon>Arthropoda</taxon>
        <taxon>Crustacea</taxon>
        <taxon>Multicrustacea</taxon>
        <taxon>Malacostraca</taxon>
        <taxon>Eumalacostraca</taxon>
        <taxon>Peracarida</taxon>
        <taxon>Isopoda</taxon>
        <taxon>Oniscidea</taxon>
        <taxon>Crinocheta</taxon>
        <taxon>Armadillidiidae</taxon>
        <taxon>Armadillidium</taxon>
    </lineage>
</organism>
<name>A0A5N5SU28_9CRUS</name>
<keyword evidence="9" id="KW-1185">Reference proteome</keyword>
<evidence type="ECO:0000256" key="2">
    <source>
        <dbReference type="ARBA" id="ARBA00007117"/>
    </source>
</evidence>
<feature type="region of interest" description="Disordered" evidence="7">
    <location>
        <begin position="105"/>
        <end position="182"/>
    </location>
</feature>
<evidence type="ECO:0000256" key="5">
    <source>
        <dbReference type="ARBA" id="ARBA00023163"/>
    </source>
</evidence>
<evidence type="ECO:0000313" key="8">
    <source>
        <dbReference type="EMBL" id="KAB7497723.1"/>
    </source>
</evidence>
<dbReference type="Pfam" id="PF07904">
    <property type="entry name" value="Eaf7"/>
    <property type="match status" value="1"/>
</dbReference>
<accession>A0A5N5SU28</accession>
<evidence type="ECO:0000256" key="4">
    <source>
        <dbReference type="ARBA" id="ARBA00023015"/>
    </source>
</evidence>
<keyword evidence="6" id="KW-0539">Nucleus</keyword>
<reference evidence="8 9" key="1">
    <citation type="journal article" date="2019" name="PLoS Biol.">
        <title>Sex chromosomes control vertical transmission of feminizing Wolbachia symbionts in an isopod.</title>
        <authorList>
            <person name="Becking T."/>
            <person name="Chebbi M.A."/>
            <person name="Giraud I."/>
            <person name="Moumen B."/>
            <person name="Laverre T."/>
            <person name="Caubet Y."/>
            <person name="Peccoud J."/>
            <person name="Gilbert C."/>
            <person name="Cordaux R."/>
        </authorList>
    </citation>
    <scope>NUCLEOTIDE SEQUENCE [LARGE SCALE GENOMIC DNA]</scope>
    <source>
        <strain evidence="8">ANa2</strain>
        <tissue evidence="8">Whole body excluding digestive tract and cuticle</tissue>
    </source>
</reference>
<comment type="similarity">
    <text evidence="2">Belongs to the EAF7 family.</text>
</comment>
<dbReference type="PANTHER" id="PTHR13581:SF5">
    <property type="entry name" value="MRG_MORF4L-BINDING PROTEIN"/>
    <property type="match status" value="1"/>
</dbReference>
<dbReference type="EMBL" id="SEYY01019996">
    <property type="protein sequence ID" value="KAB7497723.1"/>
    <property type="molecule type" value="Genomic_DNA"/>
</dbReference>
<evidence type="ECO:0000256" key="3">
    <source>
        <dbReference type="ARBA" id="ARBA00022853"/>
    </source>
</evidence>
<feature type="compositionally biased region" description="Polar residues" evidence="7">
    <location>
        <begin position="169"/>
        <end position="182"/>
    </location>
</feature>
<comment type="subcellular location">
    <subcellularLocation>
        <location evidence="1">Nucleus</location>
    </subcellularLocation>
</comment>
<dbReference type="Proteomes" id="UP000326759">
    <property type="component" value="Unassembled WGS sequence"/>
</dbReference>
<keyword evidence="3" id="KW-0156">Chromatin regulator</keyword>